<feature type="region of interest" description="Disordered" evidence="1">
    <location>
        <begin position="135"/>
        <end position="157"/>
    </location>
</feature>
<dbReference type="Proteomes" id="UP000193380">
    <property type="component" value="Unassembled WGS sequence"/>
</dbReference>
<protein>
    <submittedName>
        <fullName evidence="2">Uncharacterized protein</fullName>
    </submittedName>
</protein>
<sequence length="281" mass="30663">MLIIYPGVPPLLRLQPRTQNQVHDHTDHPQGVTPLLELHLEENKAVSPGGRWTFTPGNLIISTVSRLPVSLHIDIAQYQWNDAVCLCALPETGVHSCTAALNPLLNPVAQKNTPSSPRAPVPMARLTASSSCTSSLPGQCTERSKRSSQPCCGGAAQDTEGRTVRKQCLTLRTLRWQDDHIPETLSLTTQVHSLDSPTRLRGSRMTSRCLRILCTNSMPQRLTTTTNTQSPESPPHTLDRPRSTSLTMATTTPTTLTTTSGISTMEVSWDLRITSAVLTSC</sequence>
<gene>
    <name evidence="2" type="ORF">GSONMT00064583001</name>
</gene>
<feature type="region of interest" description="Disordered" evidence="1">
    <location>
        <begin position="220"/>
        <end position="251"/>
    </location>
</feature>
<feature type="compositionally biased region" description="Polar residues" evidence="1">
    <location>
        <begin position="220"/>
        <end position="231"/>
    </location>
</feature>
<evidence type="ECO:0000313" key="2">
    <source>
        <dbReference type="EMBL" id="CDQ61152.1"/>
    </source>
</evidence>
<organism evidence="2 3">
    <name type="scientific">Oncorhynchus mykiss</name>
    <name type="common">Rainbow trout</name>
    <name type="synonym">Salmo gairdneri</name>
    <dbReference type="NCBI Taxonomy" id="8022"/>
    <lineage>
        <taxon>Eukaryota</taxon>
        <taxon>Metazoa</taxon>
        <taxon>Chordata</taxon>
        <taxon>Craniata</taxon>
        <taxon>Vertebrata</taxon>
        <taxon>Euteleostomi</taxon>
        <taxon>Actinopterygii</taxon>
        <taxon>Neopterygii</taxon>
        <taxon>Teleostei</taxon>
        <taxon>Protacanthopterygii</taxon>
        <taxon>Salmoniformes</taxon>
        <taxon>Salmonidae</taxon>
        <taxon>Salmoninae</taxon>
        <taxon>Oncorhynchus</taxon>
    </lineage>
</organism>
<proteinExistence type="predicted"/>
<evidence type="ECO:0000256" key="1">
    <source>
        <dbReference type="SAM" id="MobiDB-lite"/>
    </source>
</evidence>
<dbReference type="EMBL" id="FR904369">
    <property type="protein sequence ID" value="CDQ61152.1"/>
    <property type="molecule type" value="Genomic_DNA"/>
</dbReference>
<name>A0A060W207_ONCMY</name>
<dbReference type="PaxDb" id="8022-A0A060W207"/>
<dbReference type="AlphaFoldDB" id="A0A060W207"/>
<reference evidence="2" key="1">
    <citation type="journal article" date="2014" name="Nat. Commun.">
        <title>The rainbow trout genome provides novel insights into evolution after whole-genome duplication in vertebrates.</title>
        <authorList>
            <person name="Berthelot C."/>
            <person name="Brunet F."/>
            <person name="Chalopin D."/>
            <person name="Juanchich A."/>
            <person name="Bernard M."/>
            <person name="Noel B."/>
            <person name="Bento P."/>
            <person name="Da Silva C."/>
            <person name="Labadie K."/>
            <person name="Alberti A."/>
            <person name="Aury J.M."/>
            <person name="Louis A."/>
            <person name="Dehais P."/>
            <person name="Bardou P."/>
            <person name="Montfort J."/>
            <person name="Klopp C."/>
            <person name="Cabau C."/>
            <person name="Gaspin C."/>
            <person name="Thorgaard G.H."/>
            <person name="Boussaha M."/>
            <person name="Quillet E."/>
            <person name="Guyomard R."/>
            <person name="Galiana D."/>
            <person name="Bobe J."/>
            <person name="Volff J.N."/>
            <person name="Genet C."/>
            <person name="Wincker P."/>
            <person name="Jaillon O."/>
            <person name="Roest Crollius H."/>
            <person name="Guiguen Y."/>
        </authorList>
    </citation>
    <scope>NUCLEOTIDE SEQUENCE [LARGE SCALE GENOMIC DNA]</scope>
</reference>
<accession>A0A060W207</accession>
<evidence type="ECO:0000313" key="3">
    <source>
        <dbReference type="Proteomes" id="UP000193380"/>
    </source>
</evidence>
<reference evidence="2" key="2">
    <citation type="submission" date="2014-03" db="EMBL/GenBank/DDBJ databases">
        <authorList>
            <person name="Genoscope - CEA"/>
        </authorList>
    </citation>
    <scope>NUCLEOTIDE SEQUENCE</scope>
</reference>